<dbReference type="AlphaFoldDB" id="A0A8E6ETN4"/>
<gene>
    <name evidence="3" type="ORF">KIH39_15845</name>
</gene>
<dbReference type="Pfam" id="PF01610">
    <property type="entry name" value="DDE_Tnp_ISL3"/>
    <property type="match status" value="1"/>
</dbReference>
<feature type="compositionally biased region" description="Basic residues" evidence="1">
    <location>
        <begin position="1"/>
        <end position="11"/>
    </location>
</feature>
<accession>A0A8E6ETN4</accession>
<evidence type="ECO:0000313" key="3">
    <source>
        <dbReference type="EMBL" id="QVL30325.1"/>
    </source>
</evidence>
<reference evidence="3" key="1">
    <citation type="submission" date="2021-05" db="EMBL/GenBank/DDBJ databases">
        <title>Complete genome sequence of the cellulolytic planctomycete Telmatocola sphagniphila SP2T and characterization of the first cellulase from planctomycetes.</title>
        <authorList>
            <person name="Rakitin A.L."/>
            <person name="Beletsky A.V."/>
            <person name="Naumoff D.G."/>
            <person name="Kulichevskaya I.S."/>
            <person name="Mardanov A.V."/>
            <person name="Ravin N.V."/>
            <person name="Dedysh S.N."/>
        </authorList>
    </citation>
    <scope>NUCLEOTIDE SEQUENCE</scope>
    <source>
        <strain evidence="3">SP2T</strain>
    </source>
</reference>
<dbReference type="Proteomes" id="UP000676194">
    <property type="component" value="Chromosome"/>
</dbReference>
<protein>
    <submittedName>
        <fullName evidence="3">Transposase</fullName>
    </submittedName>
</protein>
<dbReference type="EMBL" id="CP074694">
    <property type="protein sequence ID" value="QVL30325.1"/>
    <property type="molecule type" value="Genomic_DNA"/>
</dbReference>
<proteinExistence type="predicted"/>
<evidence type="ECO:0000256" key="1">
    <source>
        <dbReference type="SAM" id="MobiDB-lite"/>
    </source>
</evidence>
<feature type="domain" description="Transposase IS204/IS1001/IS1096/IS1165 DDE" evidence="2">
    <location>
        <begin position="57"/>
        <end position="100"/>
    </location>
</feature>
<dbReference type="InterPro" id="IPR002560">
    <property type="entry name" value="Transposase_DDE"/>
</dbReference>
<dbReference type="RefSeq" id="WP_213494201.1">
    <property type="nucleotide sequence ID" value="NZ_CP074694.1"/>
</dbReference>
<evidence type="ECO:0000259" key="2">
    <source>
        <dbReference type="Pfam" id="PF01610"/>
    </source>
</evidence>
<keyword evidence="4" id="KW-1185">Reference proteome</keyword>
<evidence type="ECO:0000313" key="4">
    <source>
        <dbReference type="Proteomes" id="UP000676194"/>
    </source>
</evidence>
<organism evidence="3 4">
    <name type="scientific">Telmatocola sphagniphila</name>
    <dbReference type="NCBI Taxonomy" id="1123043"/>
    <lineage>
        <taxon>Bacteria</taxon>
        <taxon>Pseudomonadati</taxon>
        <taxon>Planctomycetota</taxon>
        <taxon>Planctomycetia</taxon>
        <taxon>Gemmatales</taxon>
        <taxon>Gemmataceae</taxon>
    </lineage>
</organism>
<name>A0A8E6ETN4_9BACT</name>
<sequence>MPKRTSKRRQYGKPIQSGEFGRPREPAVVSITRGGPVFGKEVGPFWIRITTAVRWHHTDMSAAYLKACGVHLPNSQSVIDRFHVAKKLGEVADDLRKKTIEPTSEV</sequence>
<dbReference type="KEGG" id="tsph:KIH39_15845"/>
<feature type="region of interest" description="Disordered" evidence="1">
    <location>
        <begin position="1"/>
        <end position="24"/>
    </location>
</feature>